<evidence type="ECO:0000256" key="6">
    <source>
        <dbReference type="ARBA" id="ARBA00023204"/>
    </source>
</evidence>
<dbReference type="Gene3D" id="1.20.1440.120">
    <property type="entry name" value="Recombination protein O, C-terminal domain"/>
    <property type="match status" value="1"/>
</dbReference>
<dbReference type="HAMAP" id="MF_00201">
    <property type="entry name" value="RecO"/>
    <property type="match status" value="1"/>
</dbReference>
<dbReference type="InterPro" id="IPR012340">
    <property type="entry name" value="NA-bd_OB-fold"/>
</dbReference>
<dbReference type="Gene3D" id="2.40.50.140">
    <property type="entry name" value="Nucleic acid-binding proteins"/>
    <property type="match status" value="1"/>
</dbReference>
<keyword evidence="6 8" id="KW-0234">DNA repair</keyword>
<accession>A0A1H9P022</accession>
<dbReference type="EMBL" id="FOGO01000001">
    <property type="protein sequence ID" value="SER41471.1"/>
    <property type="molecule type" value="Genomic_DNA"/>
</dbReference>
<dbReference type="SUPFAM" id="SSF50249">
    <property type="entry name" value="Nucleic acid-binding proteins"/>
    <property type="match status" value="1"/>
</dbReference>
<keyword evidence="4 8" id="KW-0227">DNA damage</keyword>
<dbReference type="Pfam" id="PF11967">
    <property type="entry name" value="RecO_N"/>
    <property type="match status" value="1"/>
</dbReference>
<dbReference type="STRING" id="943816.AN217_08195"/>
<evidence type="ECO:0000313" key="12">
    <source>
        <dbReference type="Proteomes" id="UP000182841"/>
    </source>
</evidence>
<reference evidence="12" key="1">
    <citation type="submission" date="2016-10" db="EMBL/GenBank/DDBJ databases">
        <authorList>
            <person name="Varghese N."/>
            <person name="Submissions S."/>
        </authorList>
    </citation>
    <scope>NUCLEOTIDE SEQUENCE [LARGE SCALE GENOMIC DNA]</scope>
    <source>
        <strain evidence="12">CGMCC 4.6825</strain>
    </source>
</reference>
<evidence type="ECO:0000256" key="8">
    <source>
        <dbReference type="HAMAP-Rule" id="MF_00201"/>
    </source>
</evidence>
<protein>
    <recommendedName>
        <fullName evidence="3 8">DNA repair protein RecO</fullName>
    </recommendedName>
    <alternativeName>
        <fullName evidence="7 8">Recombination protein O</fullName>
    </alternativeName>
</protein>
<keyword evidence="12" id="KW-1185">Reference proteome</keyword>
<dbReference type="InterPro" id="IPR042242">
    <property type="entry name" value="RecO_C"/>
</dbReference>
<evidence type="ECO:0000256" key="3">
    <source>
        <dbReference type="ARBA" id="ARBA00021310"/>
    </source>
</evidence>
<gene>
    <name evidence="8" type="primary">recO</name>
    <name evidence="11" type="ORF">SAMN05421870_101802</name>
</gene>
<name>A0A1H9P022_9ACTN</name>
<dbReference type="OrthoDB" id="9812244at2"/>
<dbReference type="AlphaFoldDB" id="A0A1H9P022"/>
<dbReference type="InterPro" id="IPR037278">
    <property type="entry name" value="ARFGAP/RecO"/>
</dbReference>
<organism evidence="11 12">
    <name type="scientific">Streptomyces qinglanensis</name>
    <dbReference type="NCBI Taxonomy" id="943816"/>
    <lineage>
        <taxon>Bacteria</taxon>
        <taxon>Bacillati</taxon>
        <taxon>Actinomycetota</taxon>
        <taxon>Actinomycetes</taxon>
        <taxon>Kitasatosporales</taxon>
        <taxon>Streptomycetaceae</taxon>
        <taxon>Streptomyces</taxon>
    </lineage>
</organism>
<evidence type="ECO:0000256" key="9">
    <source>
        <dbReference type="SAM" id="MobiDB-lite"/>
    </source>
</evidence>
<feature type="compositionally biased region" description="Gly residues" evidence="9">
    <location>
        <begin position="287"/>
        <end position="298"/>
    </location>
</feature>
<dbReference type="InterPro" id="IPR003717">
    <property type="entry name" value="RecO"/>
</dbReference>
<comment type="similarity">
    <text evidence="2 8">Belongs to the RecO family.</text>
</comment>
<dbReference type="PANTHER" id="PTHR33991:SF1">
    <property type="entry name" value="DNA REPAIR PROTEIN RECO"/>
    <property type="match status" value="1"/>
</dbReference>
<sequence>MLHPERVGDRVSLFRDDGIVLRTQKLGEADRIITLLTRGHGRVRAVARGVRRTKSKFGARLEPFCHVDVQFFARGSELVGRGLPLCTQTETIAPYGQGIVADYDRYTAGTAMLETAERFTDHEGEPNVQQYLLLVGGLRTLASGEHGAGLVLDAFLLRSLAMGGYAPSFADCAKCGLPGPNRFFSVASGGVVCHDCRVPGSVVPSPEALRLLGALLTGDWETADASEHRHRREGSGLVSAYLHWHLERGLRSLRYIRQASSGQDLLAGSAGLPRPAGSGLPRPAGSAGTGPDGGPGSG</sequence>
<feature type="domain" description="DNA replication/recombination mediator RecO N-terminal" evidence="10">
    <location>
        <begin position="13"/>
        <end position="78"/>
    </location>
</feature>
<dbReference type="NCBIfam" id="TIGR00613">
    <property type="entry name" value="reco"/>
    <property type="match status" value="1"/>
</dbReference>
<evidence type="ECO:0000256" key="1">
    <source>
        <dbReference type="ARBA" id="ARBA00003065"/>
    </source>
</evidence>
<evidence type="ECO:0000259" key="10">
    <source>
        <dbReference type="Pfam" id="PF11967"/>
    </source>
</evidence>
<dbReference type="Proteomes" id="UP000182841">
    <property type="component" value="Unassembled WGS sequence"/>
</dbReference>
<dbReference type="SUPFAM" id="SSF57863">
    <property type="entry name" value="ArfGap/RecO-like zinc finger"/>
    <property type="match status" value="1"/>
</dbReference>
<feature type="region of interest" description="Disordered" evidence="9">
    <location>
        <begin position="266"/>
        <end position="298"/>
    </location>
</feature>
<dbReference type="PANTHER" id="PTHR33991">
    <property type="entry name" value="DNA REPAIR PROTEIN RECO"/>
    <property type="match status" value="1"/>
</dbReference>
<dbReference type="GO" id="GO:0006310">
    <property type="term" value="P:DNA recombination"/>
    <property type="evidence" value="ECO:0007669"/>
    <property type="project" value="UniProtKB-UniRule"/>
</dbReference>
<dbReference type="GO" id="GO:0006302">
    <property type="term" value="P:double-strand break repair"/>
    <property type="evidence" value="ECO:0007669"/>
    <property type="project" value="TreeGrafter"/>
</dbReference>
<evidence type="ECO:0000256" key="5">
    <source>
        <dbReference type="ARBA" id="ARBA00023172"/>
    </source>
</evidence>
<evidence type="ECO:0000256" key="4">
    <source>
        <dbReference type="ARBA" id="ARBA00022763"/>
    </source>
</evidence>
<evidence type="ECO:0000256" key="2">
    <source>
        <dbReference type="ARBA" id="ARBA00007452"/>
    </source>
</evidence>
<evidence type="ECO:0000313" key="11">
    <source>
        <dbReference type="EMBL" id="SER41471.1"/>
    </source>
</evidence>
<dbReference type="Pfam" id="PF02565">
    <property type="entry name" value="RecO_C"/>
    <property type="match status" value="1"/>
</dbReference>
<keyword evidence="5 8" id="KW-0233">DNA recombination</keyword>
<comment type="function">
    <text evidence="1 8">Involved in DNA repair and RecF pathway recombination.</text>
</comment>
<proteinExistence type="inferred from homology"/>
<evidence type="ECO:0000256" key="7">
    <source>
        <dbReference type="ARBA" id="ARBA00033409"/>
    </source>
</evidence>
<dbReference type="GO" id="GO:0043590">
    <property type="term" value="C:bacterial nucleoid"/>
    <property type="evidence" value="ECO:0007669"/>
    <property type="project" value="TreeGrafter"/>
</dbReference>
<dbReference type="InterPro" id="IPR022572">
    <property type="entry name" value="DNA_rep/recomb_RecO_N"/>
</dbReference>